<proteinExistence type="predicted"/>
<evidence type="ECO:0000313" key="2">
    <source>
        <dbReference type="Proteomes" id="UP000516148"/>
    </source>
</evidence>
<dbReference type="Pfam" id="PF14592">
    <property type="entry name" value="Chondroitinas_B"/>
    <property type="match status" value="1"/>
</dbReference>
<name>A0A7H0LM99_9SPHN</name>
<dbReference type="AlphaFoldDB" id="A0A7H0LM99"/>
<dbReference type="GO" id="GO:0016829">
    <property type="term" value="F:lyase activity"/>
    <property type="evidence" value="ECO:0007669"/>
    <property type="project" value="UniProtKB-KW"/>
</dbReference>
<evidence type="ECO:0000313" key="1">
    <source>
        <dbReference type="EMBL" id="QNQ10802.1"/>
    </source>
</evidence>
<dbReference type="InterPro" id="IPR012334">
    <property type="entry name" value="Pectin_lyas_fold"/>
</dbReference>
<dbReference type="Gene3D" id="2.160.20.10">
    <property type="entry name" value="Single-stranded right-handed beta-helix, Pectin lyase-like"/>
    <property type="match status" value="2"/>
</dbReference>
<dbReference type="SUPFAM" id="SSF51126">
    <property type="entry name" value="Pectin lyase-like"/>
    <property type="match status" value="2"/>
</dbReference>
<keyword evidence="1" id="KW-0456">Lyase</keyword>
<accession>A0A7H0LM99</accession>
<reference evidence="1 2" key="1">
    <citation type="submission" date="2020-09" db="EMBL/GenBank/DDBJ databases">
        <title>Sphingomonas sp., a new species isolated from pork steak.</title>
        <authorList>
            <person name="Heidler von Heilborn D."/>
        </authorList>
    </citation>
    <scope>NUCLEOTIDE SEQUENCE [LARGE SCALE GENOMIC DNA]</scope>
    <source>
        <strain evidence="2">S8-3T</strain>
    </source>
</reference>
<dbReference type="InterPro" id="IPR039513">
    <property type="entry name" value="PL-6"/>
</dbReference>
<protein>
    <submittedName>
        <fullName evidence="1">Poly(Beta-D-mannuronate) lyase</fullName>
    </submittedName>
</protein>
<dbReference type="Proteomes" id="UP000516148">
    <property type="component" value="Chromosome"/>
</dbReference>
<dbReference type="InterPro" id="IPR011050">
    <property type="entry name" value="Pectin_lyase_fold/virulence"/>
</dbReference>
<organism evidence="1 2">
    <name type="scientific">Sphingomonas alpina</name>
    <dbReference type="NCBI Taxonomy" id="653931"/>
    <lineage>
        <taxon>Bacteria</taxon>
        <taxon>Pseudomonadati</taxon>
        <taxon>Pseudomonadota</taxon>
        <taxon>Alphaproteobacteria</taxon>
        <taxon>Sphingomonadales</taxon>
        <taxon>Sphingomonadaceae</taxon>
        <taxon>Sphingomonas</taxon>
    </lineage>
</organism>
<dbReference type="EMBL" id="CP061038">
    <property type="protein sequence ID" value="QNQ10802.1"/>
    <property type="molecule type" value="Genomic_DNA"/>
</dbReference>
<dbReference type="KEGG" id="spap:H3Z74_06335"/>
<dbReference type="CDD" id="cd14251">
    <property type="entry name" value="PL-6"/>
    <property type="match status" value="1"/>
</dbReference>
<keyword evidence="2" id="KW-1185">Reference proteome</keyword>
<gene>
    <name evidence="1" type="ORF">H3Z74_06335</name>
</gene>
<dbReference type="RefSeq" id="WP_187763092.1">
    <property type="nucleotide sequence ID" value="NZ_CP061038.1"/>
</dbReference>
<sequence>MLAGTFPAFAREVLVRDQPEYRDAVAHLQPGDTIILADGEWRDAALTFSGEGEAGRPITLTAQHPGRVILTGRSSLKLAGRHLVASNLVFRDGHAPGDEVIAFRTDSKHWAEQSRVTGIVIDRFNNPDRRREDHWVAIYGSDNRVDHSHFEGKQNAGAMMVVVRQKGMPLDNRVRIDHVYFGPRPPLGSNGGETIRIGTSTESASDSHTIVEDNLFEQCDGEVEIVSVKSGGNVVRRNLFLKSQGSVVLRHGSGNIVEDNVFLGQGVAHSGGIRVINERQTIRNNYMEGLAGIDFTSAIAVMNGVPNSPVNRYMPVRQAAIEHNSLIDVARVTIGAGADAERSQAPRDTRIADNLITGAGGQDPLRIEADIAGVQFTDNVLDAKGVEAAGLARRTVQLARAKNGLLYPVDPKLAALGVRRDLVPITREQVGVAWYAKPASREIAFSAGPIVRVTPAQSLSAQIGTAAPGSVFELADGSYPVTEPLALRSPLTFRAAERGRATLRMAAATLFQIEEGGSLALDGVVIDGAGAPPQSGNAVIRSSATPMLSNYRLAIIGTRFEHLDGAPGFDVLATTPATLAGDISIRDTAFTGVSGVVLALAAETGKQGWYGAEQVSIAGSQFDKVGTVADVLRGGSDESTFGPRFALSGSTITGSGAIKLSGVQEAAITGNRFQSSSGIQVTHSVGSPHTLIRGNALDRTPPPTVVELAYKGPPRAVIADNEKGL</sequence>